<dbReference type="SUPFAM" id="SSF52540">
    <property type="entry name" value="P-loop containing nucleoside triphosphate hydrolases"/>
    <property type="match status" value="1"/>
</dbReference>
<organism evidence="6 7">
    <name type="scientific">Lasius niger</name>
    <name type="common">Black garden ant</name>
    <dbReference type="NCBI Taxonomy" id="67767"/>
    <lineage>
        <taxon>Eukaryota</taxon>
        <taxon>Metazoa</taxon>
        <taxon>Ecdysozoa</taxon>
        <taxon>Arthropoda</taxon>
        <taxon>Hexapoda</taxon>
        <taxon>Insecta</taxon>
        <taxon>Pterygota</taxon>
        <taxon>Neoptera</taxon>
        <taxon>Endopterygota</taxon>
        <taxon>Hymenoptera</taxon>
        <taxon>Apocrita</taxon>
        <taxon>Aculeata</taxon>
        <taxon>Formicoidea</taxon>
        <taxon>Formicidae</taxon>
        <taxon>Formicinae</taxon>
        <taxon>Lasius</taxon>
        <taxon>Lasius</taxon>
    </lineage>
</organism>
<dbReference type="GO" id="GO:0006281">
    <property type="term" value="P:DNA repair"/>
    <property type="evidence" value="ECO:0007669"/>
    <property type="project" value="TreeGrafter"/>
</dbReference>
<dbReference type="InterPro" id="IPR006551">
    <property type="entry name" value="Polynucleotide_phosphatase"/>
</dbReference>
<dbReference type="SUPFAM" id="SSF56784">
    <property type="entry name" value="HAD-like"/>
    <property type="match status" value="1"/>
</dbReference>
<proteinExistence type="predicted"/>
<dbReference type="InterPro" id="IPR006549">
    <property type="entry name" value="HAD-SF_hydro_IIIA"/>
</dbReference>
<dbReference type="InterPro" id="IPR023214">
    <property type="entry name" value="HAD_sf"/>
</dbReference>
<evidence type="ECO:0000256" key="2">
    <source>
        <dbReference type="ARBA" id="ARBA00023242"/>
    </source>
</evidence>
<feature type="domain" description="PNK FHA" evidence="5">
    <location>
        <begin position="16"/>
        <end position="46"/>
    </location>
</feature>
<protein>
    <submittedName>
        <fullName evidence="6">Bifunctional polynucleotide phosphatase kinase-like protein</fullName>
    </submittedName>
</protein>
<keyword evidence="2" id="KW-0539">Nucleus</keyword>
<dbReference type="PANTHER" id="PTHR12083:SF9">
    <property type="entry name" value="BIFUNCTIONAL POLYNUCLEOTIDE PHOSPHATASE_KINASE"/>
    <property type="match status" value="1"/>
</dbReference>
<dbReference type="GO" id="GO:0005634">
    <property type="term" value="C:nucleus"/>
    <property type="evidence" value="ECO:0007669"/>
    <property type="project" value="UniProtKB-SubCell"/>
</dbReference>
<dbReference type="FunFam" id="3.40.50.1000:FF:000078">
    <property type="entry name" value="Bifunctional polynucleotide phosphatase/kinase"/>
    <property type="match status" value="1"/>
</dbReference>
<evidence type="ECO:0000256" key="3">
    <source>
        <dbReference type="SAM" id="MobiDB-lite"/>
    </source>
</evidence>
<evidence type="ECO:0000259" key="5">
    <source>
        <dbReference type="Pfam" id="PF17913"/>
    </source>
</evidence>
<dbReference type="InterPro" id="IPR013954">
    <property type="entry name" value="PNK3P"/>
</dbReference>
<feature type="chain" id="PRO_5005291251" evidence="4">
    <location>
        <begin position="26"/>
        <end position="491"/>
    </location>
</feature>
<evidence type="ECO:0000313" key="6">
    <source>
        <dbReference type="EMBL" id="KMQ96735.1"/>
    </source>
</evidence>
<keyword evidence="6" id="KW-0418">Kinase</keyword>
<evidence type="ECO:0000256" key="1">
    <source>
        <dbReference type="ARBA" id="ARBA00004123"/>
    </source>
</evidence>
<dbReference type="OrthoDB" id="19045at2759"/>
<dbReference type="Gene3D" id="3.40.50.1000">
    <property type="entry name" value="HAD superfamily/HAD-like"/>
    <property type="match status" value="1"/>
</dbReference>
<name>A0A0J7NWF8_LASNI</name>
<dbReference type="AlphaFoldDB" id="A0A0J7NWF8"/>
<dbReference type="GO" id="GO:0046403">
    <property type="term" value="F:polynucleotide 3'-phosphatase activity"/>
    <property type="evidence" value="ECO:0007669"/>
    <property type="project" value="TreeGrafter"/>
</dbReference>
<keyword evidence="6" id="KW-0808">Transferase</keyword>
<dbReference type="GO" id="GO:0003690">
    <property type="term" value="F:double-stranded DNA binding"/>
    <property type="evidence" value="ECO:0007669"/>
    <property type="project" value="TreeGrafter"/>
</dbReference>
<dbReference type="Pfam" id="PF13671">
    <property type="entry name" value="AAA_33"/>
    <property type="match status" value="1"/>
</dbReference>
<dbReference type="STRING" id="67767.A0A0J7NWF8"/>
<dbReference type="GO" id="GO:0046404">
    <property type="term" value="F:ATP-dependent polydeoxyribonucleotide 5'-hydroxyl-kinase activity"/>
    <property type="evidence" value="ECO:0007669"/>
    <property type="project" value="TreeGrafter"/>
</dbReference>
<comment type="subcellular location">
    <subcellularLocation>
        <location evidence="1">Nucleus</location>
    </subcellularLocation>
</comment>
<keyword evidence="7" id="KW-1185">Reference proteome</keyword>
<evidence type="ECO:0000256" key="4">
    <source>
        <dbReference type="SAM" id="SignalP"/>
    </source>
</evidence>
<accession>A0A0J7NWF8</accession>
<sequence length="491" mass="55963">MLNDSLVAWILDLRILRLCANYAEAIVTVQQVGEHACGFNGFKTQKDVRFVARHNDRLELLYGKYAYEIEFNPPPRVKNYALRKRSYELEADKNENRAKMLKLNNYSDEESRNDKEEDEEEERSTSNGVSFNQKAFTAGSSALSEKSNNDSNVSAKWDSFDNGKLLIYTSPLVQHRSKIAAYDMDGTLIKTKSGLVFPKDCNDWQLLYPDVPGKLKQFHTNGYKIVIFTNQAGLSTGKVKVSDFKLKIENIVRKIGVPIQVFIAVGKGIYRKPTIGMWESLEKENGNITIDKANSFHIGDAAGRPKNWAPGKKKDHSSADRLMALNLGIKFETPEEHFLKHKTPPYELPKFNPKNLSQTDDVCKPANAKLTLQQQEMVLMVGSPGSGKSHFVKNYLKEYGYVNRDTLRSWQKCIAAVEQYLNRGKSVVIDNTNPDPTSRHRYTEISKKRNIPIRCFIMTTSMEHAKHNNKFRELIDPSHIPVSEVIINTYM</sequence>
<dbReference type="PaxDb" id="67767-A0A0J7NWF8"/>
<feature type="signal peptide" evidence="4">
    <location>
        <begin position="1"/>
        <end position="25"/>
    </location>
</feature>
<dbReference type="CDD" id="cd01625">
    <property type="entry name" value="HAD_PNP"/>
    <property type="match status" value="1"/>
</dbReference>
<comment type="caution">
    <text evidence="6">The sequence shown here is derived from an EMBL/GenBank/DDBJ whole genome shotgun (WGS) entry which is preliminary data.</text>
</comment>
<dbReference type="Pfam" id="PF17913">
    <property type="entry name" value="FHA_2"/>
    <property type="match status" value="1"/>
</dbReference>
<dbReference type="Gene3D" id="3.40.50.300">
    <property type="entry name" value="P-loop containing nucleotide triphosphate hydrolases"/>
    <property type="match status" value="1"/>
</dbReference>
<dbReference type="FunFam" id="3.40.50.300:FF:000737">
    <property type="entry name" value="Bifunctional polynucleotide phosphatase/kinase"/>
    <property type="match status" value="1"/>
</dbReference>
<dbReference type="InterPro" id="IPR041388">
    <property type="entry name" value="FHA_2"/>
</dbReference>
<dbReference type="Proteomes" id="UP000036403">
    <property type="component" value="Unassembled WGS sequence"/>
</dbReference>
<evidence type="ECO:0000313" key="7">
    <source>
        <dbReference type="Proteomes" id="UP000036403"/>
    </source>
</evidence>
<gene>
    <name evidence="6" type="ORF">RF55_2963</name>
</gene>
<dbReference type="InterPro" id="IPR027417">
    <property type="entry name" value="P-loop_NTPase"/>
</dbReference>
<dbReference type="EMBL" id="LBMM01001197">
    <property type="protein sequence ID" value="KMQ96735.1"/>
    <property type="molecule type" value="Genomic_DNA"/>
</dbReference>
<dbReference type="NCBIfam" id="TIGR01664">
    <property type="entry name" value="DNA-3'-Pase"/>
    <property type="match status" value="1"/>
</dbReference>
<keyword evidence="4" id="KW-0732">Signal</keyword>
<dbReference type="PANTHER" id="PTHR12083">
    <property type="entry name" value="BIFUNCTIONAL POLYNUCLEOTIDE PHOSPHATASE/KINASE"/>
    <property type="match status" value="1"/>
</dbReference>
<dbReference type="NCBIfam" id="TIGR01662">
    <property type="entry name" value="HAD-SF-IIIA"/>
    <property type="match status" value="1"/>
</dbReference>
<dbReference type="Pfam" id="PF08645">
    <property type="entry name" value="PNK3P"/>
    <property type="match status" value="1"/>
</dbReference>
<dbReference type="Gene3D" id="2.60.200.20">
    <property type="match status" value="1"/>
</dbReference>
<reference evidence="6 7" key="1">
    <citation type="submission" date="2015-04" db="EMBL/GenBank/DDBJ databases">
        <title>Lasius niger genome sequencing.</title>
        <authorList>
            <person name="Konorov E.A."/>
            <person name="Nikitin M.A."/>
            <person name="Kirill M.V."/>
            <person name="Chang P."/>
        </authorList>
    </citation>
    <scope>NUCLEOTIDE SEQUENCE [LARGE SCALE GENOMIC DNA]</scope>
    <source>
        <tissue evidence="6">Whole</tissue>
    </source>
</reference>
<dbReference type="InterPro" id="IPR036412">
    <property type="entry name" value="HAD-like_sf"/>
</dbReference>
<feature type="region of interest" description="Disordered" evidence="3">
    <location>
        <begin position="100"/>
        <end position="131"/>
    </location>
</feature>